<evidence type="ECO:0000313" key="1">
    <source>
        <dbReference type="EMBL" id="GIY41086.1"/>
    </source>
</evidence>
<name>A0AAV4T709_9ARAC</name>
<dbReference type="Proteomes" id="UP001054837">
    <property type="component" value="Unassembled WGS sequence"/>
</dbReference>
<keyword evidence="2" id="KW-1185">Reference proteome</keyword>
<comment type="caution">
    <text evidence="1">The sequence shown here is derived from an EMBL/GenBank/DDBJ whole genome shotgun (WGS) entry which is preliminary data.</text>
</comment>
<accession>A0AAV4T709</accession>
<reference evidence="1 2" key="1">
    <citation type="submission" date="2021-06" db="EMBL/GenBank/DDBJ databases">
        <title>Caerostris darwini draft genome.</title>
        <authorList>
            <person name="Kono N."/>
            <person name="Arakawa K."/>
        </authorList>
    </citation>
    <scope>NUCLEOTIDE SEQUENCE [LARGE SCALE GENOMIC DNA]</scope>
</reference>
<protein>
    <submittedName>
        <fullName evidence="1">Uncharacterized protein</fullName>
    </submittedName>
</protein>
<sequence>MFYYDDLHLARTLKKVPITPHQLKIFQLTLYLFSRQLQPTDRRKWKSTRLKCPPDSRHWTSQCLFPLIEARMIGIPSLLSYLSYEKSAIPFNAPFLLLSSN</sequence>
<gene>
    <name evidence="1" type="ORF">CDAR_225141</name>
</gene>
<evidence type="ECO:0000313" key="2">
    <source>
        <dbReference type="Proteomes" id="UP001054837"/>
    </source>
</evidence>
<proteinExistence type="predicted"/>
<dbReference type="EMBL" id="BPLQ01009033">
    <property type="protein sequence ID" value="GIY41086.1"/>
    <property type="molecule type" value="Genomic_DNA"/>
</dbReference>
<organism evidence="1 2">
    <name type="scientific">Caerostris darwini</name>
    <dbReference type="NCBI Taxonomy" id="1538125"/>
    <lineage>
        <taxon>Eukaryota</taxon>
        <taxon>Metazoa</taxon>
        <taxon>Ecdysozoa</taxon>
        <taxon>Arthropoda</taxon>
        <taxon>Chelicerata</taxon>
        <taxon>Arachnida</taxon>
        <taxon>Araneae</taxon>
        <taxon>Araneomorphae</taxon>
        <taxon>Entelegynae</taxon>
        <taxon>Araneoidea</taxon>
        <taxon>Araneidae</taxon>
        <taxon>Caerostris</taxon>
    </lineage>
</organism>
<dbReference type="AlphaFoldDB" id="A0AAV4T709"/>